<keyword evidence="2" id="KW-1185">Reference proteome</keyword>
<reference evidence="1" key="1">
    <citation type="submission" date="2016-08" db="EMBL/GenBank/DDBJ databases">
        <authorList>
            <person name="Ngugi D.K."/>
            <person name="Miyake S."/>
            <person name="Stingl U."/>
        </authorList>
    </citation>
    <scope>NUCLEOTIDE SEQUENCE</scope>
    <source>
        <strain evidence="1">SCG-B11WGA-EpuloA1</strain>
    </source>
</reference>
<evidence type="ECO:0000313" key="1">
    <source>
        <dbReference type="EMBL" id="ONI37652.1"/>
    </source>
</evidence>
<dbReference type="Proteomes" id="UP000188605">
    <property type="component" value="Unassembled WGS sequence"/>
</dbReference>
<evidence type="ECO:0000313" key="2">
    <source>
        <dbReference type="Proteomes" id="UP000188605"/>
    </source>
</evidence>
<gene>
    <name evidence="1" type="ORF">AN396_12530</name>
</gene>
<comment type="caution">
    <text evidence="1">The sequence shown here is derived from an EMBL/GenBank/DDBJ whole genome shotgun (WGS) entry which is preliminary data.</text>
</comment>
<dbReference type="EMBL" id="LJDB01000106">
    <property type="protein sequence ID" value="ONI37652.1"/>
    <property type="molecule type" value="Genomic_DNA"/>
</dbReference>
<protein>
    <submittedName>
        <fullName evidence="1">Uncharacterized protein</fullName>
    </submittedName>
</protein>
<name>A0ACC8X7K5_9FIRM</name>
<accession>A0ACC8X7K5</accession>
<sequence>MKKKLDLSGYIFILPSIVILTISVFYPIIWSFIASFKEIKMVDLRKARLWEVPGEFVSFDNYLTALNDPLFIKAIGNTFRFAIVYIPIILVFSIGIALLINDKFRGVGAVRTIVFMPYIISIVSAGVIFMSLFRSDNGIVNATLNTLGIEGVAWLGDGKYAMAVIAIMSAWRKIGYFMLMFLSGLQTIPSELYEAGDVDGTTYIQKFRYIIFPLLLKITSIVVILALVDVLKVFQEVYIMTGGGPDNSTITLPFLIYNEAFSYLRLGNGAAISYILFTVTVIVVIVQNKVLKKKMDY</sequence>
<organism evidence="1 2">
    <name type="scientific">Candidatus Epulonipiscium fishelsonii</name>
    <dbReference type="NCBI Taxonomy" id="77094"/>
    <lineage>
        <taxon>Bacteria</taxon>
        <taxon>Bacillati</taxon>
        <taxon>Bacillota</taxon>
        <taxon>Clostridia</taxon>
        <taxon>Lachnospirales</taxon>
        <taxon>Lachnospiraceae</taxon>
        <taxon>Candidatus Epulonipiscium</taxon>
    </lineage>
</organism>
<proteinExistence type="predicted"/>